<keyword evidence="3 5" id="KW-0687">Ribonucleoprotein</keyword>
<dbReference type="HAMAP" id="MF_01315">
    <property type="entry name" value="Ribosomal_uS13"/>
    <property type="match status" value="1"/>
</dbReference>
<dbReference type="InterPro" id="IPR010979">
    <property type="entry name" value="Ribosomal_uS13-like_H2TH"/>
</dbReference>
<comment type="subunit">
    <text evidence="5">Part of the 30S ribosomal subunit. Forms a loose heterodimer with protein S19. Forms two bridges to the 50S subunit in the 70S ribosome.</text>
</comment>
<protein>
    <recommendedName>
        <fullName evidence="4 5">Small ribosomal subunit protein uS13</fullName>
    </recommendedName>
</protein>
<proteinExistence type="inferred from homology"/>
<dbReference type="PIRSF" id="PIRSF002134">
    <property type="entry name" value="Ribosomal_S13"/>
    <property type="match status" value="1"/>
</dbReference>
<evidence type="ECO:0000256" key="6">
    <source>
        <dbReference type="RuleBase" id="RU003830"/>
    </source>
</evidence>
<dbReference type="InterPro" id="IPR001892">
    <property type="entry name" value="Ribosomal_uS13"/>
</dbReference>
<dbReference type="GO" id="GO:0006412">
    <property type="term" value="P:translation"/>
    <property type="evidence" value="ECO:0007669"/>
    <property type="project" value="UniProtKB-UniRule"/>
</dbReference>
<dbReference type="InterPro" id="IPR027437">
    <property type="entry name" value="Rbsml_uS13_C"/>
</dbReference>
<reference evidence="8" key="2">
    <citation type="submission" date="2023-06" db="EMBL/GenBank/DDBJ databases">
        <authorList>
            <person name="Williams T.J."/>
            <person name="Allen M.A."/>
            <person name="Ivanova N."/>
            <person name="Huntemann M."/>
            <person name="Haque S."/>
            <person name="Hancock A.M."/>
            <person name="Brazendale S."/>
            <person name="Cavicchioli R."/>
        </authorList>
    </citation>
    <scope>NUCLEOTIDE SEQUENCE</scope>
    <source>
        <strain evidence="8">MAG_Ga0307966_1000010</strain>
    </source>
</reference>
<dbReference type="EMBL" id="CP128385">
    <property type="protein sequence ID" value="WMI30456.1"/>
    <property type="molecule type" value="Genomic_DNA"/>
</dbReference>
<dbReference type="PROSITE" id="PS50159">
    <property type="entry name" value="RIBOSOMAL_S13_2"/>
    <property type="match status" value="1"/>
</dbReference>
<evidence type="ECO:0000256" key="5">
    <source>
        <dbReference type="HAMAP-Rule" id="MF_01315"/>
    </source>
</evidence>
<evidence type="ECO:0000313" key="8">
    <source>
        <dbReference type="EMBL" id="WMI30456.1"/>
    </source>
</evidence>
<dbReference type="GO" id="GO:0015935">
    <property type="term" value="C:small ribosomal subunit"/>
    <property type="evidence" value="ECO:0007669"/>
    <property type="project" value="TreeGrafter"/>
</dbReference>
<evidence type="ECO:0000256" key="1">
    <source>
        <dbReference type="ARBA" id="ARBA00008080"/>
    </source>
</evidence>
<dbReference type="Gene3D" id="1.10.8.50">
    <property type="match status" value="1"/>
</dbReference>
<evidence type="ECO:0000256" key="4">
    <source>
        <dbReference type="ARBA" id="ARBA00035166"/>
    </source>
</evidence>
<evidence type="ECO:0000256" key="3">
    <source>
        <dbReference type="ARBA" id="ARBA00023274"/>
    </source>
</evidence>
<gene>
    <name evidence="5 8" type="primary">rpsM</name>
    <name evidence="8" type="ORF">QTO32_00880</name>
</gene>
<dbReference type="GO" id="GO:0005829">
    <property type="term" value="C:cytosol"/>
    <property type="evidence" value="ECO:0007669"/>
    <property type="project" value="TreeGrafter"/>
</dbReference>
<evidence type="ECO:0000256" key="2">
    <source>
        <dbReference type="ARBA" id="ARBA00022980"/>
    </source>
</evidence>
<dbReference type="Proteomes" id="UP001238843">
    <property type="component" value="Chromosome"/>
</dbReference>
<keyword evidence="5" id="KW-0699">rRNA-binding</keyword>
<comment type="similarity">
    <text evidence="1 5 6">Belongs to the universal ribosomal protein uS13 family.</text>
</comment>
<keyword evidence="5" id="KW-0820">tRNA-binding</keyword>
<evidence type="ECO:0000256" key="7">
    <source>
        <dbReference type="SAM" id="MobiDB-lite"/>
    </source>
</evidence>
<dbReference type="GO" id="GO:0019843">
    <property type="term" value="F:rRNA binding"/>
    <property type="evidence" value="ECO:0007669"/>
    <property type="project" value="UniProtKB-UniRule"/>
</dbReference>
<keyword evidence="2 5" id="KW-0689">Ribosomal protein</keyword>
<dbReference type="Gene3D" id="4.10.910.10">
    <property type="entry name" value="30s ribosomal protein s13, domain 2"/>
    <property type="match status" value="1"/>
</dbReference>
<dbReference type="PROSITE" id="PS00646">
    <property type="entry name" value="RIBOSOMAL_S13_1"/>
    <property type="match status" value="1"/>
</dbReference>
<dbReference type="PANTHER" id="PTHR10871">
    <property type="entry name" value="30S RIBOSOMAL PROTEIN S13/40S RIBOSOMAL PROTEIN S18"/>
    <property type="match status" value="1"/>
</dbReference>
<dbReference type="SUPFAM" id="SSF46946">
    <property type="entry name" value="S13-like H2TH domain"/>
    <property type="match status" value="1"/>
</dbReference>
<dbReference type="InterPro" id="IPR018269">
    <property type="entry name" value="Ribosomal_uS13_CS"/>
</dbReference>
<comment type="function">
    <text evidence="5">Located at the top of the head of the 30S subunit, it contacts several helices of the 16S rRNA. In the 70S ribosome it contacts the 23S rRNA (bridge B1a) and protein L5 of the 50S subunit (bridge B1b), connecting the 2 subunits; these bridges are implicated in subunit movement. Contacts the tRNAs in the A and P-sites.</text>
</comment>
<feature type="region of interest" description="Disordered" evidence="7">
    <location>
        <begin position="102"/>
        <end position="122"/>
    </location>
</feature>
<reference evidence="8" key="1">
    <citation type="journal article" date="2021" name="Front. Microbiol.">
        <title>Genome Analysis of a Verrucomicrobial Endosymbiont With a Tiny Genome Discovered in an Antarctic Lake.</title>
        <authorList>
            <person name="Williams T.J."/>
            <person name="Allen M.A."/>
            <person name="Ivanova N."/>
            <person name="Huntemann M."/>
            <person name="Haque S."/>
            <person name="Hancock A.M."/>
            <person name="Brazendale S."/>
            <person name="Cavicchioli R."/>
        </authorList>
    </citation>
    <scope>NUCLEOTIDE SEQUENCE</scope>
    <source>
        <strain evidence="8">MAG_Ga0307966_1000010</strain>
    </source>
</reference>
<dbReference type="FunFam" id="1.10.8.50:FF:000001">
    <property type="entry name" value="30S ribosomal protein S13"/>
    <property type="match status" value="1"/>
</dbReference>
<dbReference type="PANTHER" id="PTHR10871:SF1">
    <property type="entry name" value="SMALL RIBOSOMAL SUBUNIT PROTEIN US13M"/>
    <property type="match status" value="1"/>
</dbReference>
<dbReference type="GO" id="GO:0000049">
    <property type="term" value="F:tRNA binding"/>
    <property type="evidence" value="ECO:0007669"/>
    <property type="project" value="UniProtKB-UniRule"/>
</dbReference>
<organism evidence="8">
    <name type="scientific">Candidatus Organicella extenuata</name>
    <dbReference type="NCBI Taxonomy" id="2841811"/>
    <lineage>
        <taxon>Bacteria</taxon>
        <taxon>Pseudomonadati</taxon>
        <taxon>Verrucomicrobiota</taxon>
        <taxon>Candidatus Organicella</taxon>
    </lineage>
</organism>
<dbReference type="GO" id="GO:0003735">
    <property type="term" value="F:structural constituent of ribosome"/>
    <property type="evidence" value="ECO:0007669"/>
    <property type="project" value="InterPro"/>
</dbReference>
<dbReference type="AlphaFoldDB" id="A0AA51BKK8"/>
<sequence>MIRILGVNIPDDKQIFFSMKYVYGLGNHTIKRILKESNIGLSRKTNTLTESEVSSLTRSTNSLNLSIEGDLRRKVYNNIKRLIFIKSYRGVRHFKNLPVRGQRTKTNSKTRKRRRVGIKLNK</sequence>
<dbReference type="Pfam" id="PF00416">
    <property type="entry name" value="Ribosomal_S13"/>
    <property type="match status" value="1"/>
</dbReference>
<keyword evidence="5" id="KW-0694">RNA-binding</keyword>
<accession>A0AA51BKK8</accession>
<name>A0AA51BKK8_9BACT</name>